<proteinExistence type="predicted"/>
<feature type="region of interest" description="Disordered" evidence="1">
    <location>
        <begin position="49"/>
        <end position="112"/>
    </location>
</feature>
<gene>
    <name evidence="2" type="ORF">GALMADRAFT_671780</name>
</gene>
<accession>A0A067TKS4</accession>
<dbReference type="Proteomes" id="UP000027222">
    <property type="component" value="Unassembled WGS sequence"/>
</dbReference>
<evidence type="ECO:0000313" key="3">
    <source>
        <dbReference type="Proteomes" id="UP000027222"/>
    </source>
</evidence>
<protein>
    <submittedName>
        <fullName evidence="2">Uncharacterized protein</fullName>
    </submittedName>
</protein>
<evidence type="ECO:0000313" key="2">
    <source>
        <dbReference type="EMBL" id="KDR83766.1"/>
    </source>
</evidence>
<dbReference type="AlphaFoldDB" id="A0A067TKS4"/>
<dbReference type="HOGENOM" id="CLU_2146047_0_0_1"/>
<feature type="compositionally biased region" description="Polar residues" evidence="1">
    <location>
        <begin position="67"/>
        <end position="78"/>
    </location>
</feature>
<name>A0A067TKS4_GALM3</name>
<organism evidence="2 3">
    <name type="scientific">Galerina marginata (strain CBS 339.88)</name>
    <dbReference type="NCBI Taxonomy" id="685588"/>
    <lineage>
        <taxon>Eukaryota</taxon>
        <taxon>Fungi</taxon>
        <taxon>Dikarya</taxon>
        <taxon>Basidiomycota</taxon>
        <taxon>Agaricomycotina</taxon>
        <taxon>Agaricomycetes</taxon>
        <taxon>Agaricomycetidae</taxon>
        <taxon>Agaricales</taxon>
        <taxon>Agaricineae</taxon>
        <taxon>Strophariaceae</taxon>
        <taxon>Galerina</taxon>
    </lineage>
</organism>
<evidence type="ECO:0000256" key="1">
    <source>
        <dbReference type="SAM" id="MobiDB-lite"/>
    </source>
</evidence>
<reference evidence="3" key="1">
    <citation type="journal article" date="2014" name="Proc. Natl. Acad. Sci. U.S.A.">
        <title>Extensive sampling of basidiomycete genomes demonstrates inadequacy of the white-rot/brown-rot paradigm for wood decay fungi.</title>
        <authorList>
            <person name="Riley R."/>
            <person name="Salamov A.A."/>
            <person name="Brown D.W."/>
            <person name="Nagy L.G."/>
            <person name="Floudas D."/>
            <person name="Held B.W."/>
            <person name="Levasseur A."/>
            <person name="Lombard V."/>
            <person name="Morin E."/>
            <person name="Otillar R."/>
            <person name="Lindquist E.A."/>
            <person name="Sun H."/>
            <person name="LaButti K.M."/>
            <person name="Schmutz J."/>
            <person name="Jabbour D."/>
            <person name="Luo H."/>
            <person name="Baker S.E."/>
            <person name="Pisabarro A.G."/>
            <person name="Walton J.D."/>
            <person name="Blanchette R.A."/>
            <person name="Henrissat B."/>
            <person name="Martin F."/>
            <person name="Cullen D."/>
            <person name="Hibbett D.S."/>
            <person name="Grigoriev I.V."/>
        </authorList>
    </citation>
    <scope>NUCLEOTIDE SEQUENCE [LARGE SCALE GENOMIC DNA]</scope>
    <source>
        <strain evidence="3">CBS 339.88</strain>
    </source>
</reference>
<keyword evidence="3" id="KW-1185">Reference proteome</keyword>
<sequence>MPSPPNDISTNRLFVTRIRIRIRIRLPLSQIYVCPPRALTLIHANADIRPRRRLSPRSSSGAEAGTGCSSHSVTSSTGPALVNDTLSGRWEPARTRTAVRARLRPPFISRSS</sequence>
<dbReference type="EMBL" id="KL142368">
    <property type="protein sequence ID" value="KDR83766.1"/>
    <property type="molecule type" value="Genomic_DNA"/>
</dbReference>